<dbReference type="EMBL" id="JARYMX010000004">
    <property type="protein sequence ID" value="KAJ9551879.1"/>
    <property type="molecule type" value="Genomic_DNA"/>
</dbReference>
<protein>
    <submittedName>
        <fullName evidence="1">Uncharacterized protein</fullName>
    </submittedName>
</protein>
<proteinExistence type="predicted"/>
<comment type="caution">
    <text evidence="1">The sequence shown here is derived from an EMBL/GenBank/DDBJ whole genome shotgun (WGS) entry which is preliminary data.</text>
</comment>
<dbReference type="Proteomes" id="UP001172457">
    <property type="component" value="Chromosome 4"/>
</dbReference>
<evidence type="ECO:0000313" key="2">
    <source>
        <dbReference type="Proteomes" id="UP001172457"/>
    </source>
</evidence>
<keyword evidence="2" id="KW-1185">Reference proteome</keyword>
<evidence type="ECO:0000313" key="1">
    <source>
        <dbReference type="EMBL" id="KAJ9551879.1"/>
    </source>
</evidence>
<gene>
    <name evidence="1" type="ORF">OSB04_015924</name>
</gene>
<name>A0AA38SZY6_9ASTR</name>
<dbReference type="AlphaFoldDB" id="A0AA38SZY6"/>
<organism evidence="1 2">
    <name type="scientific">Centaurea solstitialis</name>
    <name type="common">yellow star-thistle</name>
    <dbReference type="NCBI Taxonomy" id="347529"/>
    <lineage>
        <taxon>Eukaryota</taxon>
        <taxon>Viridiplantae</taxon>
        <taxon>Streptophyta</taxon>
        <taxon>Embryophyta</taxon>
        <taxon>Tracheophyta</taxon>
        <taxon>Spermatophyta</taxon>
        <taxon>Magnoliopsida</taxon>
        <taxon>eudicotyledons</taxon>
        <taxon>Gunneridae</taxon>
        <taxon>Pentapetalae</taxon>
        <taxon>asterids</taxon>
        <taxon>campanulids</taxon>
        <taxon>Asterales</taxon>
        <taxon>Asteraceae</taxon>
        <taxon>Carduoideae</taxon>
        <taxon>Cardueae</taxon>
        <taxon>Centaureinae</taxon>
        <taxon>Centaurea</taxon>
    </lineage>
</organism>
<sequence length="121" mass="14094">MMILISSNDQKEPIHTDLKQQERVLITRKQVNRQGCAFLHSIEPKKDDALFTCFCVVSWANPDVGSTYRASIVLYMNKIHQAETSYDDRFAQQDSPLLFSRDDYVKLWRPRKANSRRATTV</sequence>
<accession>A0AA38SZY6</accession>
<reference evidence="1" key="1">
    <citation type="submission" date="2023-03" db="EMBL/GenBank/DDBJ databases">
        <title>Chromosome-scale reference genome and RAD-based genetic map of yellow starthistle (Centaurea solstitialis) reveal putative structural variation and QTLs associated with invader traits.</title>
        <authorList>
            <person name="Reatini B."/>
            <person name="Cang F.A."/>
            <person name="Jiang Q."/>
            <person name="Mckibben M.T.W."/>
            <person name="Barker M.S."/>
            <person name="Rieseberg L.H."/>
            <person name="Dlugosch K.M."/>
        </authorList>
    </citation>
    <scope>NUCLEOTIDE SEQUENCE</scope>
    <source>
        <strain evidence="1">CAN-66</strain>
        <tissue evidence="1">Leaf</tissue>
    </source>
</reference>